<sequence>MGSRCAAEGASRVHVIRGWKEPPVRGDAVSADGGPRPALEAAHIWKHSGSAGPGHERNRLPFHVNEETQDKWA</sequence>
<keyword evidence="3" id="KW-1185">Reference proteome</keyword>
<feature type="compositionally biased region" description="Basic and acidic residues" evidence="1">
    <location>
        <begin position="54"/>
        <end position="73"/>
    </location>
</feature>
<evidence type="ECO:0000256" key="1">
    <source>
        <dbReference type="SAM" id="MobiDB-lite"/>
    </source>
</evidence>
<dbReference type="AlphaFoldDB" id="A0A9Q1G6Y8"/>
<organism evidence="2 3">
    <name type="scientific">Synaphobranchus kaupii</name>
    <name type="common">Kaup's arrowtooth eel</name>
    <dbReference type="NCBI Taxonomy" id="118154"/>
    <lineage>
        <taxon>Eukaryota</taxon>
        <taxon>Metazoa</taxon>
        <taxon>Chordata</taxon>
        <taxon>Craniata</taxon>
        <taxon>Vertebrata</taxon>
        <taxon>Euteleostomi</taxon>
        <taxon>Actinopterygii</taxon>
        <taxon>Neopterygii</taxon>
        <taxon>Teleostei</taxon>
        <taxon>Anguilliformes</taxon>
        <taxon>Synaphobranchidae</taxon>
        <taxon>Synaphobranchus</taxon>
    </lineage>
</organism>
<evidence type="ECO:0000313" key="3">
    <source>
        <dbReference type="Proteomes" id="UP001152622"/>
    </source>
</evidence>
<dbReference type="EMBL" id="JAINUF010000002">
    <property type="protein sequence ID" value="KAJ8376153.1"/>
    <property type="molecule type" value="Genomic_DNA"/>
</dbReference>
<feature type="region of interest" description="Disordered" evidence="1">
    <location>
        <begin position="49"/>
        <end position="73"/>
    </location>
</feature>
<accession>A0A9Q1G6Y8</accession>
<comment type="caution">
    <text evidence="2">The sequence shown here is derived from an EMBL/GenBank/DDBJ whole genome shotgun (WGS) entry which is preliminary data.</text>
</comment>
<proteinExistence type="predicted"/>
<gene>
    <name evidence="2" type="ORF">SKAU_G00067330</name>
</gene>
<evidence type="ECO:0000313" key="2">
    <source>
        <dbReference type="EMBL" id="KAJ8376153.1"/>
    </source>
</evidence>
<reference evidence="2" key="1">
    <citation type="journal article" date="2023" name="Science">
        <title>Genome structures resolve the early diversification of teleost fishes.</title>
        <authorList>
            <person name="Parey E."/>
            <person name="Louis A."/>
            <person name="Montfort J."/>
            <person name="Bouchez O."/>
            <person name="Roques C."/>
            <person name="Iampietro C."/>
            <person name="Lluch J."/>
            <person name="Castinel A."/>
            <person name="Donnadieu C."/>
            <person name="Desvignes T."/>
            <person name="Floi Bucao C."/>
            <person name="Jouanno E."/>
            <person name="Wen M."/>
            <person name="Mejri S."/>
            <person name="Dirks R."/>
            <person name="Jansen H."/>
            <person name="Henkel C."/>
            <person name="Chen W.J."/>
            <person name="Zahm M."/>
            <person name="Cabau C."/>
            <person name="Klopp C."/>
            <person name="Thompson A.W."/>
            <person name="Robinson-Rechavi M."/>
            <person name="Braasch I."/>
            <person name="Lecointre G."/>
            <person name="Bobe J."/>
            <person name="Postlethwait J.H."/>
            <person name="Berthelot C."/>
            <person name="Roest Crollius H."/>
            <person name="Guiguen Y."/>
        </authorList>
    </citation>
    <scope>NUCLEOTIDE SEQUENCE</scope>
    <source>
        <strain evidence="2">WJC10195</strain>
    </source>
</reference>
<name>A0A9Q1G6Y8_SYNKA</name>
<dbReference type="Proteomes" id="UP001152622">
    <property type="component" value="Chromosome 2"/>
</dbReference>
<dbReference type="OrthoDB" id="10361885at2759"/>
<protein>
    <submittedName>
        <fullName evidence="2">Uncharacterized protein</fullName>
    </submittedName>
</protein>